<dbReference type="InterPro" id="IPR034904">
    <property type="entry name" value="FSCA_dom_sf"/>
</dbReference>
<evidence type="ECO:0000256" key="5">
    <source>
        <dbReference type="HAMAP-Rule" id="MF_01637"/>
    </source>
</evidence>
<evidence type="ECO:0000256" key="3">
    <source>
        <dbReference type="ARBA" id="ARBA00023004"/>
    </source>
</evidence>
<dbReference type="InterPro" id="IPR017726">
    <property type="entry name" value="Fe/S_biogenesis_protein_NfuA"/>
</dbReference>
<sequence length="196" mass="21605">MSELNVTITESAQEYLKELLAKQDCEGIAIRMFVSNPGTPNAETCIAYCRPGEEEAEDVMLEMNGLKAYFEGRSVPYLDEARVDYSSDKMGGQLTIRAPNSRMPKITDDSPIEDRINYVLYNEVNPGLAAHGGQVSLVEVTEDMFAVLKFGGGCQGCGMVDMTLKEGVEKTLKEKIPELAGVKDITDHTDKSQAYY</sequence>
<dbReference type="HAMAP" id="MF_01637">
    <property type="entry name" value="Fe_S_biogen_NfuA"/>
    <property type="match status" value="1"/>
</dbReference>
<proteinExistence type="inferred from homology"/>
<evidence type="ECO:0000313" key="8">
    <source>
        <dbReference type="EMBL" id="MFA0812759.1"/>
    </source>
</evidence>
<evidence type="ECO:0000259" key="6">
    <source>
        <dbReference type="Pfam" id="PF01106"/>
    </source>
</evidence>
<evidence type="ECO:0000256" key="4">
    <source>
        <dbReference type="ARBA" id="ARBA00023014"/>
    </source>
</evidence>
<keyword evidence="9" id="KW-1185">Reference proteome</keyword>
<dbReference type="SUPFAM" id="SSF117916">
    <property type="entry name" value="Fe-S cluster assembly (FSCA) domain-like"/>
    <property type="match status" value="1"/>
</dbReference>
<dbReference type="InterPro" id="IPR035903">
    <property type="entry name" value="HesB-like_dom_sf"/>
</dbReference>
<keyword evidence="3 5" id="KW-0408">Iron</keyword>
<evidence type="ECO:0000256" key="2">
    <source>
        <dbReference type="ARBA" id="ARBA00022723"/>
    </source>
</evidence>
<dbReference type="Pfam" id="PF01106">
    <property type="entry name" value="NifU"/>
    <property type="match status" value="1"/>
</dbReference>
<evidence type="ECO:0000259" key="7">
    <source>
        <dbReference type="Pfam" id="PF01521"/>
    </source>
</evidence>
<feature type="domain" description="NIF system FeS cluster assembly NifU C-terminal" evidence="6">
    <location>
        <begin position="116"/>
        <end position="182"/>
    </location>
</feature>
<organism evidence="8 9">
    <name type="scientific">Microbulbifer epialgicus</name>
    <dbReference type="NCBI Taxonomy" id="393907"/>
    <lineage>
        <taxon>Bacteria</taxon>
        <taxon>Pseudomonadati</taxon>
        <taxon>Pseudomonadota</taxon>
        <taxon>Gammaproteobacteria</taxon>
        <taxon>Cellvibrionales</taxon>
        <taxon>Microbulbiferaceae</taxon>
        <taxon>Microbulbifer</taxon>
    </lineage>
</organism>
<dbReference type="RefSeq" id="WP_371840478.1">
    <property type="nucleotide sequence ID" value="NZ_JBGMEK010000053.1"/>
</dbReference>
<comment type="subunit">
    <text evidence="5">Homodimer.</text>
</comment>
<comment type="caution">
    <text evidence="8">The sequence shown here is derived from an EMBL/GenBank/DDBJ whole genome shotgun (WGS) entry which is preliminary data.</text>
</comment>
<evidence type="ECO:0000313" key="9">
    <source>
        <dbReference type="Proteomes" id="UP001569428"/>
    </source>
</evidence>
<dbReference type="SUPFAM" id="SSF89360">
    <property type="entry name" value="HesB-like domain"/>
    <property type="match status" value="1"/>
</dbReference>
<dbReference type="InterPro" id="IPR001075">
    <property type="entry name" value="NIF_FeS_clus_asmbl_NifU_C"/>
</dbReference>
<dbReference type="Gene3D" id="3.30.300.130">
    <property type="entry name" value="Fe-S cluster assembly (FSCA)"/>
    <property type="match status" value="1"/>
</dbReference>
<dbReference type="EMBL" id="JBGMEK010000053">
    <property type="protein sequence ID" value="MFA0812759.1"/>
    <property type="molecule type" value="Genomic_DNA"/>
</dbReference>
<keyword evidence="4 5" id="KW-0411">Iron-sulfur</keyword>
<gene>
    <name evidence="5 8" type="primary">nfuA</name>
    <name evidence="8" type="ORF">ACCI49_17740</name>
</gene>
<dbReference type="NCBIfam" id="TIGR03341">
    <property type="entry name" value="YhgI_GntY"/>
    <property type="match status" value="1"/>
</dbReference>
<comment type="function">
    <text evidence="5">Involved in iron-sulfur cluster biogenesis. Binds a 4Fe-4S cluster, can transfer this cluster to apoproteins, and thereby intervenes in the maturation of Fe/S proteins. Could also act as a scaffold/chaperone for damaged Fe/S proteins.</text>
</comment>
<dbReference type="Proteomes" id="UP001569428">
    <property type="component" value="Unassembled WGS sequence"/>
</dbReference>
<keyword evidence="2 5" id="KW-0479">Metal-binding</keyword>
<keyword evidence="1 5" id="KW-0004">4Fe-4S</keyword>
<dbReference type="InterPro" id="IPR000361">
    <property type="entry name" value="ATAP_core_dom"/>
</dbReference>
<feature type="binding site" evidence="5">
    <location>
        <position position="154"/>
    </location>
    <ligand>
        <name>[4Fe-4S] cluster</name>
        <dbReference type="ChEBI" id="CHEBI:49883"/>
    </ligand>
</feature>
<reference evidence="8 9" key="1">
    <citation type="submission" date="2024-08" db="EMBL/GenBank/DDBJ databases">
        <authorList>
            <person name="Ishaq N."/>
        </authorList>
    </citation>
    <scope>NUCLEOTIDE SEQUENCE [LARGE SCALE GENOMIC DNA]</scope>
    <source>
        <strain evidence="8 9">DSM 18651</strain>
    </source>
</reference>
<feature type="binding site" evidence="5">
    <location>
        <position position="157"/>
    </location>
    <ligand>
        <name>[4Fe-4S] cluster</name>
        <dbReference type="ChEBI" id="CHEBI:49883"/>
    </ligand>
</feature>
<dbReference type="Gene3D" id="2.60.300.12">
    <property type="entry name" value="HesB-like domain"/>
    <property type="match status" value="1"/>
</dbReference>
<protein>
    <recommendedName>
        <fullName evidence="5">Fe/S biogenesis protein NfuA</fullName>
    </recommendedName>
</protein>
<dbReference type="Pfam" id="PF01521">
    <property type="entry name" value="Fe-S_biosyn"/>
    <property type="match status" value="1"/>
</dbReference>
<dbReference type="PANTHER" id="PTHR11178:SF51">
    <property type="entry name" value="FE_S BIOGENESIS PROTEIN NFUA"/>
    <property type="match status" value="1"/>
</dbReference>
<comment type="similarity">
    <text evidence="5">Belongs to the NfuA family.</text>
</comment>
<comment type="cofactor">
    <cofactor evidence="5">
        <name>[4Fe-4S] cluster</name>
        <dbReference type="ChEBI" id="CHEBI:49883"/>
    </cofactor>
    <text evidence="5">Binds 1 [4Fe-4S] cluster per subunit. The cluster is presumably bound at the interface of two monomers.</text>
</comment>
<dbReference type="PANTHER" id="PTHR11178">
    <property type="entry name" value="IRON-SULFUR CLUSTER SCAFFOLD PROTEIN NFU-RELATED"/>
    <property type="match status" value="1"/>
</dbReference>
<evidence type="ECO:0000256" key="1">
    <source>
        <dbReference type="ARBA" id="ARBA00022485"/>
    </source>
</evidence>
<name>A0ABV4P354_9GAMM</name>
<accession>A0ABV4P354</accession>
<feature type="domain" description="Core" evidence="7">
    <location>
        <begin position="5"/>
        <end position="100"/>
    </location>
</feature>